<dbReference type="Pfam" id="PF03399">
    <property type="entry name" value="SAC3_GANP"/>
    <property type="match status" value="1"/>
</dbReference>
<feature type="compositionally biased region" description="Basic and acidic residues" evidence="1">
    <location>
        <begin position="45"/>
        <end position="59"/>
    </location>
</feature>
<dbReference type="GO" id="GO:0006406">
    <property type="term" value="P:mRNA export from nucleus"/>
    <property type="evidence" value="ECO:0007669"/>
    <property type="project" value="TreeGrafter"/>
</dbReference>
<dbReference type="PANTHER" id="PTHR12436:SF3">
    <property type="entry name" value="GERMINAL-CENTER ASSOCIATED NUCLEAR PROTEIN"/>
    <property type="match status" value="1"/>
</dbReference>
<dbReference type="EMBL" id="KN832871">
    <property type="protein sequence ID" value="KIN06199.1"/>
    <property type="molecule type" value="Genomic_DNA"/>
</dbReference>
<dbReference type="PANTHER" id="PTHR12436">
    <property type="entry name" value="80 KDA MCM3-ASSOCIATED PROTEIN"/>
    <property type="match status" value="1"/>
</dbReference>
<dbReference type="InterPro" id="IPR045107">
    <property type="entry name" value="SAC3/GANP/THP3"/>
</dbReference>
<feature type="domain" description="SAC3/GANP/THP3 conserved" evidence="2">
    <location>
        <begin position="367"/>
        <end position="684"/>
    </location>
</feature>
<reference evidence="3 4" key="1">
    <citation type="submission" date="2014-04" db="EMBL/GenBank/DDBJ databases">
        <authorList>
            <consortium name="DOE Joint Genome Institute"/>
            <person name="Kuo A."/>
            <person name="Martino E."/>
            <person name="Perotto S."/>
            <person name="Kohler A."/>
            <person name="Nagy L.G."/>
            <person name="Floudas D."/>
            <person name="Copeland A."/>
            <person name="Barry K.W."/>
            <person name="Cichocki N."/>
            <person name="Veneault-Fourrey C."/>
            <person name="LaButti K."/>
            <person name="Lindquist E.A."/>
            <person name="Lipzen A."/>
            <person name="Lundell T."/>
            <person name="Morin E."/>
            <person name="Murat C."/>
            <person name="Sun H."/>
            <person name="Tunlid A."/>
            <person name="Henrissat B."/>
            <person name="Grigoriev I.V."/>
            <person name="Hibbett D.S."/>
            <person name="Martin F."/>
            <person name="Nordberg H.P."/>
            <person name="Cantor M.N."/>
            <person name="Hua S.X."/>
        </authorList>
    </citation>
    <scope>NUCLEOTIDE SEQUENCE [LARGE SCALE GENOMIC DNA]</scope>
    <source>
        <strain evidence="3 4">Zn</strain>
    </source>
</reference>
<feature type="compositionally biased region" description="Low complexity" evidence="1">
    <location>
        <begin position="215"/>
        <end position="236"/>
    </location>
</feature>
<feature type="compositionally biased region" description="Low complexity" evidence="1">
    <location>
        <begin position="111"/>
        <end position="125"/>
    </location>
</feature>
<feature type="region of interest" description="Disordered" evidence="1">
    <location>
        <begin position="929"/>
        <end position="989"/>
    </location>
</feature>
<feature type="region of interest" description="Disordered" evidence="1">
    <location>
        <begin position="208"/>
        <end position="251"/>
    </location>
</feature>
<dbReference type="OrthoDB" id="264795at2759"/>
<reference evidence="4" key="2">
    <citation type="submission" date="2015-01" db="EMBL/GenBank/DDBJ databases">
        <title>Evolutionary Origins and Diversification of the Mycorrhizal Mutualists.</title>
        <authorList>
            <consortium name="DOE Joint Genome Institute"/>
            <consortium name="Mycorrhizal Genomics Consortium"/>
            <person name="Kohler A."/>
            <person name="Kuo A."/>
            <person name="Nagy L.G."/>
            <person name="Floudas D."/>
            <person name="Copeland A."/>
            <person name="Barry K.W."/>
            <person name="Cichocki N."/>
            <person name="Veneault-Fourrey C."/>
            <person name="LaButti K."/>
            <person name="Lindquist E.A."/>
            <person name="Lipzen A."/>
            <person name="Lundell T."/>
            <person name="Morin E."/>
            <person name="Murat C."/>
            <person name="Riley R."/>
            <person name="Ohm R."/>
            <person name="Sun H."/>
            <person name="Tunlid A."/>
            <person name="Henrissat B."/>
            <person name="Grigoriev I.V."/>
            <person name="Hibbett D.S."/>
            <person name="Martin F."/>
        </authorList>
    </citation>
    <scope>NUCLEOTIDE SEQUENCE [LARGE SCALE GENOMIC DNA]</scope>
    <source>
        <strain evidence="4">Zn</strain>
    </source>
</reference>
<dbReference type="Proteomes" id="UP000054321">
    <property type="component" value="Unassembled WGS sequence"/>
</dbReference>
<feature type="region of interest" description="Disordered" evidence="1">
    <location>
        <begin position="1171"/>
        <end position="1216"/>
    </location>
</feature>
<feature type="compositionally biased region" description="Polar residues" evidence="1">
    <location>
        <begin position="940"/>
        <end position="956"/>
    </location>
</feature>
<dbReference type="InterPro" id="IPR005062">
    <property type="entry name" value="SAC3/GANP/THP3_conserved"/>
</dbReference>
<feature type="region of interest" description="Disordered" evidence="1">
    <location>
        <begin position="825"/>
        <end position="859"/>
    </location>
</feature>
<feature type="region of interest" description="Disordered" evidence="1">
    <location>
        <begin position="1272"/>
        <end position="1299"/>
    </location>
</feature>
<evidence type="ECO:0000313" key="4">
    <source>
        <dbReference type="Proteomes" id="UP000054321"/>
    </source>
</evidence>
<keyword evidence="4" id="KW-1185">Reference proteome</keyword>
<dbReference type="STRING" id="913774.A0A0C3D4J6"/>
<feature type="compositionally biased region" description="Basic and acidic residues" evidence="1">
    <location>
        <begin position="1171"/>
        <end position="1182"/>
    </location>
</feature>
<sequence>MLLRSSNTRGVRAQSQNRARASRGRGGTSRGASNSQIDENSPNAFEKDRLENAAVREQRGGQNRGMTNGRASGGGALSLHSNNQVRFTDNPAVASKESPSSKQLAPSPSQFGAPATTPFNPFAPTQKSDLPVNTFGTPPAPHKPFGAPSQPATAMFGTAQGGVPERQSTNGVQKTSLGGVFGAPSAPFSNNSLGGALSNGIQGSSSNLHTFSTDSSPKSFGGPSTSSFSNSAASSSHTAPKQGGLSGTPAPNFGTFGVSASSSKSNGFISNATSPTPSLVVGHTSSSALAEKMDKLLQKEGITQPLWPTSSPGDPKQKAAVESFWQTSKVYRTKVRTSLIRAGLLDDPDKPKKLSEAIDFKGTCEDMCPEFEKVTRIMEHDVQGPEKEIAPDGSLWPAPQKMVKALARSAAGQDAPLPMDVRSPAALRRTLNYLMETVLGDDANLPSVHGFLWDRTRAIRRDFVFQSSMNASELGDQVYCLERITRFHVIALHQMSNGDVVAEDFSEQQEVEQLGKALLSLVHAYEDCNAQGIVCENEAEFRAYYVLFNSHNTGILETVQDWGWKFWGKSDEVRIAVGLVEALQNIWDTLGPLKPLSATDISQNAFSRFFSIVEDKQVSYTMACFAEIHFNNVRKSALKTILASYRKQRDQTKDWTLAKLNTYLWFDDEEDIISFGEAYGAQFDETDGEVYLSFESGDTVTDPFPPLKQQYSNALVERKRGNNSLSAVIDKTAFEQDDSERLVSFGDKLNKQNRQPDKEPTLFVKDDTFANGINAEISVQTASPTPVSSSLFDRVATPPKHVGSNFFSQSADKSSFRQPQFAEPLAPLAAKPTNDTLLPVPKSTSASPSSGTTDAPSKLFSFLTPQAPSLPSVEPPQKSIFQGSYSTTSIPTPVAAAAPQFSFGNNGFSASSDIPSATAASPSFVTFGSPAKEDIIPPRNKTSQPSFPSTTPNSGQGALVSFQPPSRSSQIQAETTEPTSMSLASSPIPDLGPQIIQTSDISSLKQPNFVDRKEKLSKFSNWFATGDHGLIDHFTAFTVEQIVKTATKIFMDEEAKRIAREADVLAREEADKFRYRSLASRYGRLWREAAHRKWLRRRGREARKARQEMAESLRASKTAQSANIVQDFKSSTINRRNSLASILDATGVLSGVHDTTAQIRAIVQDEIKKSGDLVRRKSERSNHSPSSSTSRTRRGNSVNPLRRSLMSDPSYLNGGSRIHLMSRYGAEDEERRQVSGVQTDYFRLKARGITTLPNGTPLASSVANATLRKKHSFDNSRPMTPEVPKQSTIPRSAPATNRHDSGTRIVIDREEDLRVLKNRARAVIAGEQWPQSKERKRSLDDVDDEELFARAKRIREQMDEGVKWFRSEIERSRSIS</sequence>
<proteinExistence type="predicted"/>
<protein>
    <recommendedName>
        <fullName evidence="2">SAC3/GANP/THP3 conserved domain-containing protein</fullName>
    </recommendedName>
</protein>
<name>A0A0C3D4J6_OIDMZ</name>
<dbReference type="HOGENOM" id="CLU_001323_1_0_1"/>
<accession>A0A0C3D4J6</accession>
<dbReference type="InParanoid" id="A0A0C3D4J6"/>
<feature type="compositionally biased region" description="Polar residues" evidence="1">
    <location>
        <begin position="60"/>
        <end position="70"/>
    </location>
</feature>
<dbReference type="GO" id="GO:0070390">
    <property type="term" value="C:transcription export complex 2"/>
    <property type="evidence" value="ECO:0007669"/>
    <property type="project" value="TreeGrafter"/>
</dbReference>
<evidence type="ECO:0000259" key="2">
    <source>
        <dbReference type="Pfam" id="PF03399"/>
    </source>
</evidence>
<evidence type="ECO:0000256" key="1">
    <source>
        <dbReference type="SAM" id="MobiDB-lite"/>
    </source>
</evidence>
<gene>
    <name evidence="3" type="ORF">OIDMADRAFT_155126</name>
</gene>
<feature type="compositionally biased region" description="Polar residues" evidence="1">
    <location>
        <begin position="842"/>
        <end position="855"/>
    </location>
</feature>
<dbReference type="Gene3D" id="1.25.40.990">
    <property type="match status" value="1"/>
</dbReference>
<feature type="compositionally biased region" description="Polar residues" evidence="1">
    <location>
        <begin position="97"/>
        <end position="110"/>
    </location>
</feature>
<evidence type="ECO:0000313" key="3">
    <source>
        <dbReference type="EMBL" id="KIN06199.1"/>
    </source>
</evidence>
<dbReference type="GO" id="GO:0005737">
    <property type="term" value="C:cytoplasm"/>
    <property type="evidence" value="ECO:0007669"/>
    <property type="project" value="TreeGrafter"/>
</dbReference>
<organism evidence="3 4">
    <name type="scientific">Oidiodendron maius (strain Zn)</name>
    <dbReference type="NCBI Taxonomy" id="913774"/>
    <lineage>
        <taxon>Eukaryota</taxon>
        <taxon>Fungi</taxon>
        <taxon>Dikarya</taxon>
        <taxon>Ascomycota</taxon>
        <taxon>Pezizomycotina</taxon>
        <taxon>Leotiomycetes</taxon>
        <taxon>Leotiomycetes incertae sedis</taxon>
        <taxon>Myxotrichaceae</taxon>
        <taxon>Oidiodendron</taxon>
    </lineage>
</organism>
<feature type="region of interest" description="Disordered" evidence="1">
    <location>
        <begin position="1"/>
        <end position="129"/>
    </location>
</feature>
<feature type="compositionally biased region" description="Polar residues" evidence="1">
    <location>
        <begin position="963"/>
        <end position="985"/>
    </location>
</feature>